<evidence type="ECO:0000313" key="2">
    <source>
        <dbReference type="Proteomes" id="UP000838756"/>
    </source>
</evidence>
<protein>
    <submittedName>
        <fullName evidence="1">Jg10375 protein</fullName>
    </submittedName>
</protein>
<name>A0A8S4SAP7_9NEOP</name>
<proteinExistence type="predicted"/>
<dbReference type="EMBL" id="CAKXAJ010026101">
    <property type="protein sequence ID" value="CAH2256083.1"/>
    <property type="molecule type" value="Genomic_DNA"/>
</dbReference>
<organism evidence="1 2">
    <name type="scientific">Pararge aegeria aegeria</name>
    <dbReference type="NCBI Taxonomy" id="348720"/>
    <lineage>
        <taxon>Eukaryota</taxon>
        <taxon>Metazoa</taxon>
        <taxon>Ecdysozoa</taxon>
        <taxon>Arthropoda</taxon>
        <taxon>Hexapoda</taxon>
        <taxon>Insecta</taxon>
        <taxon>Pterygota</taxon>
        <taxon>Neoptera</taxon>
        <taxon>Endopterygota</taxon>
        <taxon>Lepidoptera</taxon>
        <taxon>Glossata</taxon>
        <taxon>Ditrysia</taxon>
        <taxon>Papilionoidea</taxon>
        <taxon>Nymphalidae</taxon>
        <taxon>Satyrinae</taxon>
        <taxon>Satyrini</taxon>
        <taxon>Parargina</taxon>
        <taxon>Pararge</taxon>
    </lineage>
</organism>
<reference evidence="1" key="1">
    <citation type="submission" date="2022-03" db="EMBL/GenBank/DDBJ databases">
        <authorList>
            <person name="Lindestad O."/>
        </authorList>
    </citation>
    <scope>NUCLEOTIDE SEQUENCE</scope>
</reference>
<comment type="caution">
    <text evidence="1">The sequence shown here is derived from an EMBL/GenBank/DDBJ whole genome shotgun (WGS) entry which is preliminary data.</text>
</comment>
<keyword evidence="2" id="KW-1185">Reference proteome</keyword>
<evidence type="ECO:0000313" key="1">
    <source>
        <dbReference type="EMBL" id="CAH2256083.1"/>
    </source>
</evidence>
<dbReference type="Proteomes" id="UP000838756">
    <property type="component" value="Unassembled WGS sequence"/>
</dbReference>
<sequence>MVLPKFRRMKYEQRAGQAAVRVVGTLTHIRIRIRIHTHTRDAVTSRRTRHPNDVLSKSTLTTLRIELVLQSNLFLSDDAVLELDDSGESLRSSYTHALKRFLRGFISIFYFISSTQNRSAASSLSVGRLLATPQEAFHQSKQGKVQKL</sequence>
<accession>A0A8S4SAP7</accession>
<dbReference type="AlphaFoldDB" id="A0A8S4SAP7"/>
<gene>
    <name evidence="1" type="primary">jg10375</name>
    <name evidence="1" type="ORF">PAEG_LOCUS22866</name>
</gene>